<evidence type="ECO:0000256" key="1">
    <source>
        <dbReference type="SAM" id="MobiDB-lite"/>
    </source>
</evidence>
<dbReference type="InterPro" id="IPR016024">
    <property type="entry name" value="ARM-type_fold"/>
</dbReference>
<dbReference type="EMBL" id="AUWU02000003">
    <property type="protein sequence ID" value="KAH0575645.1"/>
    <property type="molecule type" value="Genomic_DNA"/>
</dbReference>
<evidence type="ECO:0000313" key="4">
    <source>
        <dbReference type="Proteomes" id="UP000018208"/>
    </source>
</evidence>
<dbReference type="AlphaFoldDB" id="V6LSD0"/>
<dbReference type="EMBL" id="KI546046">
    <property type="protein sequence ID" value="EST47153.1"/>
    <property type="molecule type" value="Genomic_DNA"/>
</dbReference>
<accession>V6LSD0</accession>
<dbReference type="SUPFAM" id="SSF48371">
    <property type="entry name" value="ARM repeat"/>
    <property type="match status" value="1"/>
</dbReference>
<dbReference type="VEuPathDB" id="GiardiaDB:SS50377_23285"/>
<protein>
    <submittedName>
        <fullName evidence="2">Uncharacterized protein</fullName>
    </submittedName>
</protein>
<evidence type="ECO:0000313" key="3">
    <source>
        <dbReference type="EMBL" id="KAH0575645.1"/>
    </source>
</evidence>
<feature type="region of interest" description="Disordered" evidence="1">
    <location>
        <begin position="26"/>
        <end position="49"/>
    </location>
</feature>
<reference evidence="3" key="2">
    <citation type="submission" date="2020-12" db="EMBL/GenBank/DDBJ databases">
        <title>New Spironucleus salmonicida genome in near-complete chromosomes.</title>
        <authorList>
            <person name="Xu F."/>
            <person name="Kurt Z."/>
            <person name="Jimenez-Gonzalez A."/>
            <person name="Astvaldsson A."/>
            <person name="Andersson J.O."/>
            <person name="Svard S.G."/>
        </authorList>
    </citation>
    <scope>NUCLEOTIDE SEQUENCE</scope>
    <source>
        <strain evidence="3">ATCC 50377</strain>
    </source>
</reference>
<feature type="region of interest" description="Disordered" evidence="1">
    <location>
        <begin position="952"/>
        <end position="1005"/>
    </location>
</feature>
<dbReference type="Gene3D" id="1.25.10.10">
    <property type="entry name" value="Leucine-rich Repeat Variant"/>
    <property type="match status" value="3"/>
</dbReference>
<dbReference type="PANTHER" id="PTHR46241">
    <property type="entry name" value="ARMADILLO REPEAT-CONTAINING PROTEIN 4 ARMC4"/>
    <property type="match status" value="1"/>
</dbReference>
<reference evidence="2 3" key="1">
    <citation type="journal article" date="2014" name="PLoS Genet.">
        <title>The Genome of Spironucleus salmonicida Highlights a Fish Pathogen Adapted to Fluctuating Environments.</title>
        <authorList>
            <person name="Xu F."/>
            <person name="Jerlstrom-Hultqvist J."/>
            <person name="Einarsson E."/>
            <person name="Astvaldsson A."/>
            <person name="Svard S.G."/>
            <person name="Andersson J.O."/>
        </authorList>
    </citation>
    <scope>NUCLEOTIDE SEQUENCE</scope>
    <source>
        <strain evidence="3">ATCC 50377</strain>
    </source>
</reference>
<dbReference type="PANTHER" id="PTHR46241:SF1">
    <property type="entry name" value="OUTER DYNEIN ARM-DOCKING COMPLEX SUBUNIT 2"/>
    <property type="match status" value="1"/>
</dbReference>
<name>V6LSD0_9EUKA</name>
<dbReference type="OrthoDB" id="1683831at2759"/>
<gene>
    <name evidence="2" type="ORF">SS50377_12664</name>
    <name evidence="3" type="ORF">SS50377_23285</name>
</gene>
<proteinExistence type="predicted"/>
<evidence type="ECO:0000313" key="2">
    <source>
        <dbReference type="EMBL" id="EST47153.1"/>
    </source>
</evidence>
<dbReference type="Proteomes" id="UP000018208">
    <property type="component" value="Unassembled WGS sequence"/>
</dbReference>
<dbReference type="InterPro" id="IPR011989">
    <property type="entry name" value="ARM-like"/>
</dbReference>
<organism evidence="2">
    <name type="scientific">Spironucleus salmonicida</name>
    <dbReference type="NCBI Taxonomy" id="348837"/>
    <lineage>
        <taxon>Eukaryota</taxon>
        <taxon>Metamonada</taxon>
        <taxon>Diplomonadida</taxon>
        <taxon>Hexamitidae</taxon>
        <taxon>Hexamitinae</taxon>
        <taxon>Spironucleus</taxon>
    </lineage>
</organism>
<keyword evidence="4" id="KW-1185">Reference proteome</keyword>
<feature type="compositionally biased region" description="Basic and acidic residues" evidence="1">
    <location>
        <begin position="28"/>
        <end position="47"/>
    </location>
</feature>
<sequence length="1005" mass="110670">MTQQQDQDQNKATDIFSPELFIEMSEGQDDKIPSDSELEHVEGDQKDPGNTQLFSKLVTAINDISTLQAALAVSTINSSIDFSSTKLRTLFIQHGGVKALFRAINNMTFTLLSPEKRMQYVQQYLPRVDPKYGYESLLILATLSELAKDSRSALLAEDAIRIGLTLCKTQFASNVGFQALLRARALRMVAGCAKDSKARNFMRRIQAIQLLQRQFKQSIKDFQMNQNAENGSVICAISQVFEQLMKSNRCKNTMIKTGGVGMLVQALNELPVNVPITTDLIEQCGGQKRNLDQNDLCIESITNTLRQLSLLQTGRAEIQVTKGINSVVNLFKKTQSARITQRAVAILANCAQDSGVDQTVRTAGGLKYLSSLLTTGDHETTMAICRTIVSVCRSGPYFGGVQTCLEHDETDFLSFNERNEENILELCKIGAVGNLTSHIDVPIDLLCCSDANNLLVTGQVQPQNIKPAQHLRDLAVQATNALVPLLSSVDGRKALKGNAGLFKALISHLQVADVDILVATLFSLSTASENDSDICKKIGESEGLRYMFTLLRHNNLQVVCAAAKALTPVLRDKTRSFKVGRSLTTSLEVIATLLKRKFEADPTDQYAPRLVLETRGWLMGVVAELAQDRENAKVLTEYEVLPVICELLKQHSKVNSRTERSYDFYIDLLIKEKSCLAIATLSKINDNMACTADMGTIPALVRSIQSPDGCSVFDSQSLQKHRNANLTYIEAVGIALQPCPNKFGSEVNFKEPAYSQREPPVDRDPQATRNPYFVVNRAACKAMSEISKNKKCALLLRQHGAVYGLLTLVGHVDKDTQNSSASAITNIRIHHITSLEVYKERIESETHQDPQKVKDAAMVLYQDDCFIGGQERKPGGLAEGGLNNMSFQIRRNMTFNIEGNERPEELISDDLFLQKTSASLARTQAGNFQTNLQQTSVLTGPDQMDERILTGNAGIRKGEGKTPAPQKAENITPAPGVVSEPQPIQPVEPAADKSSVKQLLEGELE</sequence>